<keyword evidence="1" id="KW-0456">Lyase</keyword>
<dbReference type="SUPFAM" id="SSF51556">
    <property type="entry name" value="Metallo-dependent hydrolases"/>
    <property type="match status" value="1"/>
</dbReference>
<protein>
    <recommendedName>
        <fullName evidence="2">Amidohydrolase-related domain-containing protein</fullName>
    </recommendedName>
</protein>
<proteinExistence type="predicted"/>
<feature type="domain" description="Amidohydrolase-related" evidence="2">
    <location>
        <begin position="119"/>
        <end position="375"/>
    </location>
</feature>
<sequence>MPYINNRIVHDADSHTMELPDWYDEFGTERVKEVFRKRFVKSQVGALESMEAMAELHKQEEYRVLNEKEIMLRKNYQALGAFDSHDRSEAIDHLGVATQLVFPTSPNVWLEDLEHRDDMDFLYETASATNRSQIAFCDKDERLFPVCYVPLADLEKAPVAAKEALEFGAKALLIPWACPKNHATSHLDLDKVWAQAQEAEVPIIFHVGVADRVLPLAHKNNGMPPVADFHGGEENFRSISYMAISSGPMQALSLLILDGVLDRFSKLKIGVIELGSVWVPGFMRQLDSAFEAFGRHEERLQKLELKPSEYIERQVRVTPYPTEPTDWIINEAGTDIFMFSSDYPHVEGGRNPMARFEKATKELSETDQDKFFRRNFEDLMGSAF</sequence>
<dbReference type="InterPro" id="IPR032466">
    <property type="entry name" value="Metal_Hydrolase"/>
</dbReference>
<dbReference type="PANTHER" id="PTHR21240:SF28">
    <property type="entry name" value="ISO-OROTATE DECARBOXYLASE (EUROFUNG)"/>
    <property type="match status" value="1"/>
</dbReference>
<dbReference type="GO" id="GO:0016831">
    <property type="term" value="F:carboxy-lyase activity"/>
    <property type="evidence" value="ECO:0007669"/>
    <property type="project" value="InterPro"/>
</dbReference>
<dbReference type="Pfam" id="PF04909">
    <property type="entry name" value="Amidohydro_2"/>
    <property type="match status" value="1"/>
</dbReference>
<dbReference type="AlphaFoldDB" id="A0A381PYX6"/>
<evidence type="ECO:0000256" key="1">
    <source>
        <dbReference type="ARBA" id="ARBA00023239"/>
    </source>
</evidence>
<dbReference type="GO" id="GO:0016787">
    <property type="term" value="F:hydrolase activity"/>
    <property type="evidence" value="ECO:0007669"/>
    <property type="project" value="InterPro"/>
</dbReference>
<evidence type="ECO:0000313" key="3">
    <source>
        <dbReference type="EMBL" id="SUZ72251.1"/>
    </source>
</evidence>
<dbReference type="PANTHER" id="PTHR21240">
    <property type="entry name" value="2-AMINO-3-CARBOXYLMUCONATE-6-SEMIALDEHYDE DECARBOXYLASE"/>
    <property type="match status" value="1"/>
</dbReference>
<accession>A0A381PYX6</accession>
<reference evidence="3" key="1">
    <citation type="submission" date="2018-05" db="EMBL/GenBank/DDBJ databases">
        <authorList>
            <person name="Lanie J.A."/>
            <person name="Ng W.-L."/>
            <person name="Kazmierczak K.M."/>
            <person name="Andrzejewski T.M."/>
            <person name="Davidsen T.M."/>
            <person name="Wayne K.J."/>
            <person name="Tettelin H."/>
            <person name="Glass J.I."/>
            <person name="Rusch D."/>
            <person name="Podicherti R."/>
            <person name="Tsui H.-C.T."/>
            <person name="Winkler M.E."/>
        </authorList>
    </citation>
    <scope>NUCLEOTIDE SEQUENCE</scope>
</reference>
<evidence type="ECO:0000259" key="2">
    <source>
        <dbReference type="Pfam" id="PF04909"/>
    </source>
</evidence>
<dbReference type="Gene3D" id="3.20.20.140">
    <property type="entry name" value="Metal-dependent hydrolases"/>
    <property type="match status" value="1"/>
</dbReference>
<dbReference type="InterPro" id="IPR032465">
    <property type="entry name" value="ACMSD"/>
</dbReference>
<dbReference type="EMBL" id="UINC01001148">
    <property type="protein sequence ID" value="SUZ72251.1"/>
    <property type="molecule type" value="Genomic_DNA"/>
</dbReference>
<dbReference type="InterPro" id="IPR006680">
    <property type="entry name" value="Amidohydro-rel"/>
</dbReference>
<name>A0A381PYX6_9ZZZZ</name>
<dbReference type="GO" id="GO:0019748">
    <property type="term" value="P:secondary metabolic process"/>
    <property type="evidence" value="ECO:0007669"/>
    <property type="project" value="TreeGrafter"/>
</dbReference>
<organism evidence="3">
    <name type="scientific">marine metagenome</name>
    <dbReference type="NCBI Taxonomy" id="408172"/>
    <lineage>
        <taxon>unclassified sequences</taxon>
        <taxon>metagenomes</taxon>
        <taxon>ecological metagenomes</taxon>
    </lineage>
</organism>
<dbReference type="GO" id="GO:0005737">
    <property type="term" value="C:cytoplasm"/>
    <property type="evidence" value="ECO:0007669"/>
    <property type="project" value="TreeGrafter"/>
</dbReference>
<gene>
    <name evidence="3" type="ORF">METZ01_LOCUS25105</name>
</gene>